<keyword evidence="4" id="KW-0804">Transcription</keyword>
<dbReference type="RefSeq" id="WP_150518426.1">
    <property type="nucleotide sequence ID" value="NZ_BMVX01000003.1"/>
</dbReference>
<dbReference type="OrthoDB" id="5242433at2"/>
<keyword evidence="3 5" id="KW-0238">DNA-binding</keyword>
<reference evidence="9 10" key="2">
    <citation type="submission" date="2017-09" db="EMBL/GenBank/DDBJ databases">
        <authorList>
            <person name="Lee N."/>
            <person name="Cho B.-K."/>
        </authorList>
    </citation>
    <scope>NUCLEOTIDE SEQUENCE [LARGE SCALE GENOMIC DNA]</scope>
    <source>
        <strain evidence="9 10">ATCC 27467</strain>
    </source>
</reference>
<dbReference type="PROSITE" id="PS50977">
    <property type="entry name" value="HTH_TETR_2"/>
    <property type="match status" value="1"/>
</dbReference>
<evidence type="ECO:0000313" key="9">
    <source>
        <dbReference type="EMBL" id="QEU79401.1"/>
    </source>
</evidence>
<evidence type="ECO:0000256" key="6">
    <source>
        <dbReference type="SAM" id="MobiDB-lite"/>
    </source>
</evidence>
<feature type="region of interest" description="Disordered" evidence="6">
    <location>
        <begin position="201"/>
        <end position="232"/>
    </location>
</feature>
<feature type="domain" description="HTH tetR-type" evidence="7">
    <location>
        <begin position="7"/>
        <end position="67"/>
    </location>
</feature>
<keyword evidence="2" id="KW-0805">Transcription regulation</keyword>
<protein>
    <submittedName>
        <fullName evidence="9">TetR family transcriptional regulator</fullName>
    </submittedName>
</protein>
<dbReference type="SUPFAM" id="SSF46689">
    <property type="entry name" value="Homeodomain-like"/>
    <property type="match status" value="1"/>
</dbReference>
<dbReference type="KEGG" id="ssub:CP968_14675"/>
<evidence type="ECO:0000256" key="3">
    <source>
        <dbReference type="ARBA" id="ARBA00023125"/>
    </source>
</evidence>
<evidence type="ECO:0000256" key="2">
    <source>
        <dbReference type="ARBA" id="ARBA00023015"/>
    </source>
</evidence>
<dbReference type="Proteomes" id="UP000634660">
    <property type="component" value="Unassembled WGS sequence"/>
</dbReference>
<dbReference type="EMBL" id="CP023701">
    <property type="protein sequence ID" value="QEU79401.1"/>
    <property type="molecule type" value="Genomic_DNA"/>
</dbReference>
<organism evidence="9 10">
    <name type="scientific">Streptomyces subrutilus</name>
    <dbReference type="NCBI Taxonomy" id="36818"/>
    <lineage>
        <taxon>Bacteria</taxon>
        <taxon>Bacillati</taxon>
        <taxon>Actinomycetota</taxon>
        <taxon>Actinomycetes</taxon>
        <taxon>Kitasatosporales</taxon>
        <taxon>Streptomycetaceae</taxon>
        <taxon>Streptomyces</taxon>
    </lineage>
</organism>
<dbReference type="PANTHER" id="PTHR30055">
    <property type="entry name" value="HTH-TYPE TRANSCRIPTIONAL REGULATOR RUTR"/>
    <property type="match status" value="1"/>
</dbReference>
<dbReference type="Pfam" id="PF13977">
    <property type="entry name" value="TetR_C_6"/>
    <property type="match status" value="1"/>
</dbReference>
<keyword evidence="1" id="KW-0678">Repressor</keyword>
<evidence type="ECO:0000313" key="8">
    <source>
        <dbReference type="EMBL" id="GGZ54274.1"/>
    </source>
</evidence>
<reference evidence="8" key="1">
    <citation type="journal article" date="2014" name="Int. J. Syst. Evol. Microbiol.">
        <title>Complete genome sequence of Corynebacterium casei LMG S-19264T (=DSM 44701T), isolated from a smear-ripened cheese.</title>
        <authorList>
            <consortium name="US DOE Joint Genome Institute (JGI-PGF)"/>
            <person name="Walter F."/>
            <person name="Albersmeier A."/>
            <person name="Kalinowski J."/>
            <person name="Ruckert C."/>
        </authorList>
    </citation>
    <scope>NUCLEOTIDE SEQUENCE</scope>
    <source>
        <strain evidence="8">JCM 4834</strain>
    </source>
</reference>
<dbReference type="Gene3D" id="1.10.357.10">
    <property type="entry name" value="Tetracycline Repressor, domain 2"/>
    <property type="match status" value="1"/>
</dbReference>
<gene>
    <name evidence="9" type="ORF">CP968_14675</name>
    <name evidence="8" type="ORF">GCM10010371_12360</name>
</gene>
<dbReference type="PANTHER" id="PTHR30055:SF226">
    <property type="entry name" value="HTH-TYPE TRANSCRIPTIONAL REGULATOR PKSA"/>
    <property type="match status" value="1"/>
</dbReference>
<dbReference type="InterPro" id="IPR050109">
    <property type="entry name" value="HTH-type_TetR-like_transc_reg"/>
</dbReference>
<dbReference type="EMBL" id="BMVX01000003">
    <property type="protein sequence ID" value="GGZ54274.1"/>
    <property type="molecule type" value="Genomic_DNA"/>
</dbReference>
<dbReference type="Proteomes" id="UP000326831">
    <property type="component" value="Chromosome"/>
</dbReference>
<dbReference type="SUPFAM" id="SSF48498">
    <property type="entry name" value="Tetracyclin repressor-like, C-terminal domain"/>
    <property type="match status" value="1"/>
</dbReference>
<evidence type="ECO:0000259" key="7">
    <source>
        <dbReference type="PROSITE" id="PS50977"/>
    </source>
</evidence>
<evidence type="ECO:0000313" key="10">
    <source>
        <dbReference type="Proteomes" id="UP000326831"/>
    </source>
</evidence>
<sequence>MARAPLPERRRQLTEAAIRVMERDGVARATTRSISAEAGVSLSVFHYCFDSKQALFESVIAVITDHYVTVVKEAIRPRPTLRETVRAGFQAYWDHVRAHPGEHMLTYELTQYALRQPGFGHLARRQYELYGETYAELIEQLRRTAPFELGVPVPVLARYLAALTDGFTLSLLVLGDDPGPAEALPIVEALTDLVTDHVVGHITGRPARPGGARGGPPLPPPAPPVSPSWSWS</sequence>
<dbReference type="InterPro" id="IPR009057">
    <property type="entry name" value="Homeodomain-like_sf"/>
</dbReference>
<dbReference type="AlphaFoldDB" id="A0A5P2UP55"/>
<evidence type="ECO:0000256" key="4">
    <source>
        <dbReference type="ARBA" id="ARBA00023163"/>
    </source>
</evidence>
<dbReference type="GO" id="GO:0000976">
    <property type="term" value="F:transcription cis-regulatory region binding"/>
    <property type="evidence" value="ECO:0007669"/>
    <property type="project" value="TreeGrafter"/>
</dbReference>
<feature type="compositionally biased region" description="Pro residues" evidence="6">
    <location>
        <begin position="216"/>
        <end position="226"/>
    </location>
</feature>
<evidence type="ECO:0000256" key="5">
    <source>
        <dbReference type="PROSITE-ProRule" id="PRU00335"/>
    </source>
</evidence>
<evidence type="ECO:0000256" key="1">
    <source>
        <dbReference type="ARBA" id="ARBA00022491"/>
    </source>
</evidence>
<proteinExistence type="predicted"/>
<name>A0A5P2UP55_9ACTN</name>
<dbReference type="InterPro" id="IPR001647">
    <property type="entry name" value="HTH_TetR"/>
</dbReference>
<reference evidence="8" key="3">
    <citation type="submission" date="2020-09" db="EMBL/GenBank/DDBJ databases">
        <authorList>
            <person name="Sun Q."/>
            <person name="Ohkuma M."/>
        </authorList>
    </citation>
    <scope>NUCLEOTIDE SEQUENCE</scope>
    <source>
        <strain evidence="8">JCM 4834</strain>
    </source>
</reference>
<accession>A0A5P2UP55</accession>
<dbReference type="InterPro" id="IPR036271">
    <property type="entry name" value="Tet_transcr_reg_TetR-rel_C_sf"/>
</dbReference>
<keyword evidence="10" id="KW-1185">Reference proteome</keyword>
<dbReference type="GO" id="GO:0003700">
    <property type="term" value="F:DNA-binding transcription factor activity"/>
    <property type="evidence" value="ECO:0007669"/>
    <property type="project" value="TreeGrafter"/>
</dbReference>
<dbReference type="InterPro" id="IPR039538">
    <property type="entry name" value="BetI_C"/>
</dbReference>
<dbReference type="Pfam" id="PF00440">
    <property type="entry name" value="TetR_N"/>
    <property type="match status" value="1"/>
</dbReference>
<feature type="DNA-binding region" description="H-T-H motif" evidence="5">
    <location>
        <begin position="30"/>
        <end position="49"/>
    </location>
</feature>